<keyword evidence="3" id="KW-1185">Reference proteome</keyword>
<dbReference type="EMBL" id="JBHUKQ010000009">
    <property type="protein sequence ID" value="MFD2480515.1"/>
    <property type="molecule type" value="Genomic_DNA"/>
</dbReference>
<feature type="region of interest" description="Disordered" evidence="1">
    <location>
        <begin position="1"/>
        <end position="22"/>
    </location>
</feature>
<protein>
    <submittedName>
        <fullName evidence="2">GrpB family protein</fullName>
    </submittedName>
</protein>
<organism evidence="2 3">
    <name type="scientific">Amycolatopsis albidoflavus</name>
    <dbReference type="NCBI Taxonomy" id="102226"/>
    <lineage>
        <taxon>Bacteria</taxon>
        <taxon>Bacillati</taxon>
        <taxon>Actinomycetota</taxon>
        <taxon>Actinomycetes</taxon>
        <taxon>Pseudonocardiales</taxon>
        <taxon>Pseudonocardiaceae</taxon>
        <taxon>Amycolatopsis</taxon>
    </lineage>
</organism>
<sequence length="108" mass="11569">MDIPVGMVDSRNVSSTSAAPRSPGLAAKPIIDLTVVIASREDLAAVVAGLRAIGYRHEDDLGIPGREAFARHPGTTTAPHLRLRSRQRESRTGAGVPGFPARLTRTWF</sequence>
<reference evidence="3" key="1">
    <citation type="journal article" date="2019" name="Int. J. Syst. Evol. Microbiol.">
        <title>The Global Catalogue of Microorganisms (GCM) 10K type strain sequencing project: providing services to taxonomists for standard genome sequencing and annotation.</title>
        <authorList>
            <consortium name="The Broad Institute Genomics Platform"/>
            <consortium name="The Broad Institute Genome Sequencing Center for Infectious Disease"/>
            <person name="Wu L."/>
            <person name="Ma J."/>
        </authorList>
    </citation>
    <scope>NUCLEOTIDE SEQUENCE [LARGE SCALE GENOMIC DNA]</scope>
    <source>
        <strain evidence="3">CGMCC 4.7638</strain>
    </source>
</reference>
<dbReference type="RefSeq" id="WP_344285462.1">
    <property type="nucleotide sequence ID" value="NZ_BAAAHV010000023.1"/>
</dbReference>
<comment type="caution">
    <text evidence="2">The sequence shown here is derived from an EMBL/GenBank/DDBJ whole genome shotgun (WGS) entry which is preliminary data.</text>
</comment>
<proteinExistence type="predicted"/>
<dbReference type="Pfam" id="PF04229">
    <property type="entry name" value="GrpB"/>
    <property type="match status" value="1"/>
</dbReference>
<gene>
    <name evidence="2" type="ORF">ACFSUT_09550</name>
</gene>
<dbReference type="SUPFAM" id="SSF81301">
    <property type="entry name" value="Nucleotidyltransferase"/>
    <property type="match status" value="1"/>
</dbReference>
<feature type="region of interest" description="Disordered" evidence="1">
    <location>
        <begin position="66"/>
        <end position="98"/>
    </location>
</feature>
<dbReference type="InterPro" id="IPR007344">
    <property type="entry name" value="GrpB/CoaE"/>
</dbReference>
<dbReference type="Gene3D" id="3.30.460.10">
    <property type="entry name" value="Beta Polymerase, domain 2"/>
    <property type="match status" value="1"/>
</dbReference>
<evidence type="ECO:0000256" key="1">
    <source>
        <dbReference type="SAM" id="MobiDB-lite"/>
    </source>
</evidence>
<name>A0ABW5HU62_9PSEU</name>
<evidence type="ECO:0000313" key="2">
    <source>
        <dbReference type="EMBL" id="MFD2480515.1"/>
    </source>
</evidence>
<dbReference type="Proteomes" id="UP001597542">
    <property type="component" value="Unassembled WGS sequence"/>
</dbReference>
<dbReference type="InterPro" id="IPR043519">
    <property type="entry name" value="NT_sf"/>
</dbReference>
<evidence type="ECO:0000313" key="3">
    <source>
        <dbReference type="Proteomes" id="UP001597542"/>
    </source>
</evidence>
<accession>A0ABW5HU62</accession>